<dbReference type="InterPro" id="IPR005162">
    <property type="entry name" value="Retrotrans_gag_dom"/>
</dbReference>
<gene>
    <name evidence="3" type="ORF">M6B38_296065</name>
</gene>
<dbReference type="Proteomes" id="UP001140949">
    <property type="component" value="Unassembled WGS sequence"/>
</dbReference>
<proteinExistence type="predicted"/>
<dbReference type="EMBL" id="JANAVB010007196">
    <property type="protein sequence ID" value="KAJ6843639.1"/>
    <property type="molecule type" value="Genomic_DNA"/>
</dbReference>
<keyword evidence="4" id="KW-1185">Reference proteome</keyword>
<evidence type="ECO:0000256" key="1">
    <source>
        <dbReference type="SAM" id="MobiDB-lite"/>
    </source>
</evidence>
<dbReference type="PANTHER" id="PTHR33223">
    <property type="entry name" value="CCHC-TYPE DOMAIN-CONTAINING PROTEIN"/>
    <property type="match status" value="1"/>
</dbReference>
<sequence>MDLRPREFKGTEGILYTDDWLENVDRNLRMARIPEDKKVETASMQLYDIACTRYRDEPRFTAPNVTWEEFKELFKTNFYPDAAREELENEFESLEQGNLSIDEYTVEFFRLSRFADALTPEAKAKKFRKGLSHKIRIAIANSQATTYERILKVVQAVEKEIKRKQKRDRDAYGGGNNQSGSTKRSNTPGKTAAQQHQPQPRFQPQQYQPPARAPTFQQNLQRQPVNPCTYCKKPGHAWEVCRKLFGVCLFYGSSAHQLRKCILVPPYLAQGRAPAPGAPMRPAIPQ</sequence>
<reference evidence="3" key="2">
    <citation type="submission" date="2023-04" db="EMBL/GenBank/DDBJ databases">
        <authorList>
            <person name="Bruccoleri R.E."/>
            <person name="Oakeley E.J."/>
            <person name="Faust A.-M."/>
            <person name="Dessus-Babus S."/>
            <person name="Altorfer M."/>
            <person name="Burckhardt D."/>
            <person name="Oertli M."/>
            <person name="Naumann U."/>
            <person name="Petersen F."/>
            <person name="Wong J."/>
        </authorList>
    </citation>
    <scope>NUCLEOTIDE SEQUENCE</scope>
    <source>
        <strain evidence="3">GSM-AAB239-AS_SAM_17_03QT</strain>
        <tissue evidence="3">Leaf</tissue>
    </source>
</reference>
<evidence type="ECO:0000313" key="3">
    <source>
        <dbReference type="EMBL" id="KAJ6843639.1"/>
    </source>
</evidence>
<comment type="caution">
    <text evidence="3">The sequence shown here is derived from an EMBL/GenBank/DDBJ whole genome shotgun (WGS) entry which is preliminary data.</text>
</comment>
<name>A0AAX6HRC3_IRIPA</name>
<evidence type="ECO:0000313" key="4">
    <source>
        <dbReference type="Proteomes" id="UP001140949"/>
    </source>
</evidence>
<dbReference type="PANTHER" id="PTHR33223:SF6">
    <property type="entry name" value="CCHC-TYPE DOMAIN-CONTAINING PROTEIN"/>
    <property type="match status" value="1"/>
</dbReference>
<accession>A0AAX6HRC3</accession>
<feature type="domain" description="Retrotransposon gag" evidence="2">
    <location>
        <begin position="45"/>
        <end position="132"/>
    </location>
</feature>
<organism evidence="3 4">
    <name type="scientific">Iris pallida</name>
    <name type="common">Sweet iris</name>
    <dbReference type="NCBI Taxonomy" id="29817"/>
    <lineage>
        <taxon>Eukaryota</taxon>
        <taxon>Viridiplantae</taxon>
        <taxon>Streptophyta</taxon>
        <taxon>Embryophyta</taxon>
        <taxon>Tracheophyta</taxon>
        <taxon>Spermatophyta</taxon>
        <taxon>Magnoliopsida</taxon>
        <taxon>Liliopsida</taxon>
        <taxon>Asparagales</taxon>
        <taxon>Iridaceae</taxon>
        <taxon>Iridoideae</taxon>
        <taxon>Irideae</taxon>
        <taxon>Iris</taxon>
    </lineage>
</organism>
<feature type="compositionally biased region" description="Low complexity" evidence="1">
    <location>
        <begin position="192"/>
        <end position="212"/>
    </location>
</feature>
<evidence type="ECO:0000259" key="2">
    <source>
        <dbReference type="Pfam" id="PF03732"/>
    </source>
</evidence>
<feature type="region of interest" description="Disordered" evidence="1">
    <location>
        <begin position="164"/>
        <end position="212"/>
    </location>
</feature>
<dbReference type="Pfam" id="PF03732">
    <property type="entry name" value="Retrotrans_gag"/>
    <property type="match status" value="1"/>
</dbReference>
<feature type="compositionally biased region" description="Polar residues" evidence="1">
    <location>
        <begin position="178"/>
        <end position="189"/>
    </location>
</feature>
<protein>
    <recommendedName>
        <fullName evidence="2">Retrotransposon gag domain-containing protein</fullName>
    </recommendedName>
</protein>
<reference evidence="3" key="1">
    <citation type="journal article" date="2023" name="GigaByte">
        <title>Genome assembly of the bearded iris, Iris pallida Lam.</title>
        <authorList>
            <person name="Bruccoleri R.E."/>
            <person name="Oakeley E.J."/>
            <person name="Faust A.M.E."/>
            <person name="Altorfer M."/>
            <person name="Dessus-Babus S."/>
            <person name="Burckhardt D."/>
            <person name="Oertli M."/>
            <person name="Naumann U."/>
            <person name="Petersen F."/>
            <person name="Wong J."/>
        </authorList>
    </citation>
    <scope>NUCLEOTIDE SEQUENCE</scope>
    <source>
        <strain evidence="3">GSM-AAB239-AS_SAM_17_03QT</strain>
    </source>
</reference>
<dbReference type="AlphaFoldDB" id="A0AAX6HRC3"/>